<feature type="domain" description="Alpha/beta hydrolase fold-3" evidence="4">
    <location>
        <begin position="112"/>
        <end position="323"/>
    </location>
</feature>
<dbReference type="PANTHER" id="PTHR48081:SF31">
    <property type="entry name" value="STERYL ACETYL HYDROLASE MUG81-RELATED"/>
    <property type="match status" value="1"/>
</dbReference>
<keyword evidence="2" id="KW-0378">Hydrolase</keyword>
<comment type="caution">
    <text evidence="5">The sequence shown here is derived from an EMBL/GenBank/DDBJ whole genome shotgun (WGS) entry which is preliminary data.</text>
</comment>
<reference evidence="5 6" key="1">
    <citation type="submission" date="2017-03" db="EMBL/GenBank/DDBJ databases">
        <title>Genomes of endolithic fungi from Antarctica.</title>
        <authorList>
            <person name="Coleine C."/>
            <person name="Masonjones S."/>
            <person name="Stajich J.E."/>
        </authorList>
    </citation>
    <scope>NUCLEOTIDE SEQUENCE [LARGE SCALE GENOMIC DNA]</scope>
    <source>
        <strain evidence="5 6">CCFEE 6315</strain>
    </source>
</reference>
<evidence type="ECO:0000259" key="4">
    <source>
        <dbReference type="Pfam" id="PF07859"/>
    </source>
</evidence>
<dbReference type="AlphaFoldDB" id="A0A4U0TKR3"/>
<comment type="similarity">
    <text evidence="1">Belongs to the 'GDXG' lipolytic enzyme family.</text>
</comment>
<dbReference type="Proteomes" id="UP000308549">
    <property type="component" value="Unassembled WGS sequence"/>
</dbReference>
<feature type="active site" evidence="3">
    <location>
        <position position="193"/>
    </location>
</feature>
<evidence type="ECO:0000256" key="1">
    <source>
        <dbReference type="ARBA" id="ARBA00010515"/>
    </source>
</evidence>
<dbReference type="SUPFAM" id="SSF53474">
    <property type="entry name" value="alpha/beta-Hydrolases"/>
    <property type="match status" value="1"/>
</dbReference>
<accession>A0A4U0TKR3</accession>
<dbReference type="InterPro" id="IPR013094">
    <property type="entry name" value="AB_hydrolase_3"/>
</dbReference>
<dbReference type="OrthoDB" id="2152029at2759"/>
<evidence type="ECO:0000256" key="2">
    <source>
        <dbReference type="ARBA" id="ARBA00022801"/>
    </source>
</evidence>
<dbReference type="InterPro" id="IPR029058">
    <property type="entry name" value="AB_hydrolase_fold"/>
</dbReference>
<dbReference type="Pfam" id="PF07859">
    <property type="entry name" value="Abhydrolase_3"/>
    <property type="match status" value="1"/>
</dbReference>
<gene>
    <name evidence="5" type="ORF">B0A50_07945</name>
</gene>
<keyword evidence="6" id="KW-1185">Reference proteome</keyword>
<proteinExistence type="inferred from homology"/>
<organism evidence="5 6">
    <name type="scientific">Salinomyces thailandicus</name>
    <dbReference type="NCBI Taxonomy" id="706561"/>
    <lineage>
        <taxon>Eukaryota</taxon>
        <taxon>Fungi</taxon>
        <taxon>Dikarya</taxon>
        <taxon>Ascomycota</taxon>
        <taxon>Pezizomycotina</taxon>
        <taxon>Dothideomycetes</taxon>
        <taxon>Dothideomycetidae</taxon>
        <taxon>Mycosphaerellales</taxon>
        <taxon>Teratosphaeriaceae</taxon>
        <taxon>Salinomyces</taxon>
    </lineage>
</organism>
<evidence type="ECO:0000313" key="6">
    <source>
        <dbReference type="Proteomes" id="UP000308549"/>
    </source>
</evidence>
<dbReference type="Gene3D" id="3.40.50.1820">
    <property type="entry name" value="alpha/beta hydrolase"/>
    <property type="match status" value="1"/>
</dbReference>
<sequence length="350" mass="38047">MASTQGREPSLMEKLLLLPHFGKVILSAVLSLCTSPFTGGAGANTLLKNVVFAALRTHFENISTSQEGYIKGTTEKVYLDVAKKAMFQPDTDVLASGMKVHWLGTKSADKIILYLHGGGYVVPATPAHVQWCYDLGKALSEKQGRSVSCVFPSYTLAPEAQYPTQLVQAIECVDMLVNKMGKKPSNIIIAGDSAGGNLTLAVLSHLLHPHSEVPELKLSEPFAGAVLLSPWTKFTTGDASFKRNQSSDYITPGVASGKKYDNYNMADLTEPSWFKGLDKVAKDIFVWGGGGEILIDSINATAEKLKKAHPRVEYVVQPGASHEDFIIDTLLGYKDAQGTKVVRSWMEQRL</sequence>
<dbReference type="InterPro" id="IPR033140">
    <property type="entry name" value="Lipase_GDXG_put_SER_AS"/>
</dbReference>
<dbReference type="GO" id="GO:0016787">
    <property type="term" value="F:hydrolase activity"/>
    <property type="evidence" value="ECO:0007669"/>
    <property type="project" value="UniProtKB-KW"/>
</dbReference>
<dbReference type="PANTHER" id="PTHR48081">
    <property type="entry name" value="AB HYDROLASE SUPERFAMILY PROTEIN C4A8.06C"/>
    <property type="match status" value="1"/>
</dbReference>
<dbReference type="PROSITE" id="PS01174">
    <property type="entry name" value="LIPASE_GDXG_SER"/>
    <property type="match status" value="1"/>
</dbReference>
<protein>
    <recommendedName>
        <fullName evidence="4">Alpha/beta hydrolase fold-3 domain-containing protein</fullName>
    </recommendedName>
</protein>
<dbReference type="InterPro" id="IPR050300">
    <property type="entry name" value="GDXG_lipolytic_enzyme"/>
</dbReference>
<name>A0A4U0TKR3_9PEZI</name>
<evidence type="ECO:0000256" key="3">
    <source>
        <dbReference type="PROSITE-ProRule" id="PRU10038"/>
    </source>
</evidence>
<dbReference type="EMBL" id="NAJL01000073">
    <property type="protein sequence ID" value="TKA22480.1"/>
    <property type="molecule type" value="Genomic_DNA"/>
</dbReference>
<evidence type="ECO:0000313" key="5">
    <source>
        <dbReference type="EMBL" id="TKA22480.1"/>
    </source>
</evidence>